<evidence type="ECO:0000256" key="2">
    <source>
        <dbReference type="SAM" id="MobiDB-lite"/>
    </source>
</evidence>
<organism evidence="3 4">
    <name type="scientific">Colletotrichum zoysiae</name>
    <dbReference type="NCBI Taxonomy" id="1216348"/>
    <lineage>
        <taxon>Eukaryota</taxon>
        <taxon>Fungi</taxon>
        <taxon>Dikarya</taxon>
        <taxon>Ascomycota</taxon>
        <taxon>Pezizomycotina</taxon>
        <taxon>Sordariomycetes</taxon>
        <taxon>Hypocreomycetidae</taxon>
        <taxon>Glomerellales</taxon>
        <taxon>Glomerellaceae</taxon>
        <taxon>Colletotrichum</taxon>
        <taxon>Colletotrichum graminicola species complex</taxon>
    </lineage>
</organism>
<dbReference type="EMBL" id="MU843036">
    <property type="protein sequence ID" value="KAK2022585.1"/>
    <property type="molecule type" value="Genomic_DNA"/>
</dbReference>
<evidence type="ECO:0000313" key="3">
    <source>
        <dbReference type="EMBL" id="KAK2022585.1"/>
    </source>
</evidence>
<dbReference type="AlphaFoldDB" id="A0AAD9H5G7"/>
<feature type="coiled-coil region" evidence="1">
    <location>
        <begin position="30"/>
        <end position="57"/>
    </location>
</feature>
<feature type="region of interest" description="Disordered" evidence="2">
    <location>
        <begin position="1"/>
        <end position="20"/>
    </location>
</feature>
<gene>
    <name evidence="3" type="ORF">LX32DRAFT_732732</name>
</gene>
<protein>
    <submittedName>
        <fullName evidence="3">Uncharacterized protein</fullName>
    </submittedName>
</protein>
<name>A0AAD9H5G7_9PEZI</name>
<reference evidence="3" key="1">
    <citation type="submission" date="2021-06" db="EMBL/GenBank/DDBJ databases">
        <title>Comparative genomics, transcriptomics and evolutionary studies reveal genomic signatures of adaptation to plant cell wall in hemibiotrophic fungi.</title>
        <authorList>
            <consortium name="DOE Joint Genome Institute"/>
            <person name="Baroncelli R."/>
            <person name="Diaz J.F."/>
            <person name="Benocci T."/>
            <person name="Peng M."/>
            <person name="Battaglia E."/>
            <person name="Haridas S."/>
            <person name="Andreopoulos W."/>
            <person name="Labutti K."/>
            <person name="Pangilinan J."/>
            <person name="Floch G.L."/>
            <person name="Makela M.R."/>
            <person name="Henrissat B."/>
            <person name="Grigoriev I.V."/>
            <person name="Crouch J.A."/>
            <person name="De Vries R.P."/>
            <person name="Sukno S.A."/>
            <person name="Thon M.R."/>
        </authorList>
    </citation>
    <scope>NUCLEOTIDE SEQUENCE</scope>
    <source>
        <strain evidence="3">MAFF235873</strain>
    </source>
</reference>
<accession>A0AAD9H5G7</accession>
<comment type="caution">
    <text evidence="3">The sequence shown here is derived from an EMBL/GenBank/DDBJ whole genome shotgun (WGS) entry which is preliminary data.</text>
</comment>
<dbReference type="Proteomes" id="UP001232148">
    <property type="component" value="Unassembled WGS sequence"/>
</dbReference>
<evidence type="ECO:0000256" key="1">
    <source>
        <dbReference type="SAM" id="Coils"/>
    </source>
</evidence>
<keyword evidence="4" id="KW-1185">Reference proteome</keyword>
<keyword evidence="1" id="KW-0175">Coiled coil</keyword>
<evidence type="ECO:0000313" key="4">
    <source>
        <dbReference type="Proteomes" id="UP001232148"/>
    </source>
</evidence>
<proteinExistence type="predicted"/>
<sequence length="117" mass="12287">MAQNNPDDQEEQDVGVAPSQTDIRNAAAALAKVAAALVKTEADAKKAEADARNATKRRKLLVSLCTAVVAADASFRSIPPLTSVAAASNARSDPVDLKLVRFVRAAQEVLEHGGHQD</sequence>